<protein>
    <submittedName>
        <fullName evidence="1">YkgJ family cysteine cluster protein</fullName>
    </submittedName>
</protein>
<dbReference type="EMBL" id="JACCQK010000485">
    <property type="protein sequence ID" value="MBG0779891.1"/>
    <property type="molecule type" value="Genomic_DNA"/>
</dbReference>
<comment type="caution">
    <text evidence="1">The sequence shown here is derived from an EMBL/GenBank/DDBJ whole genome shotgun (WGS) entry which is preliminary data.</text>
</comment>
<proteinExistence type="predicted"/>
<dbReference type="Pfam" id="PF03692">
    <property type="entry name" value="CxxCxxCC"/>
    <property type="match status" value="1"/>
</dbReference>
<gene>
    <name evidence="1" type="ORF">H0S81_08195</name>
</gene>
<reference evidence="1" key="1">
    <citation type="submission" date="2020-07" db="EMBL/GenBank/DDBJ databases">
        <title>Severe corrosion of carbon steel in oil field produced water can be linked to methanogenic archaea containing a special type of NiFe hydrogenase.</title>
        <authorList>
            <person name="Lahme S."/>
            <person name="Mand J."/>
            <person name="Longwell J."/>
            <person name="Smith R."/>
            <person name="Enning D."/>
        </authorList>
    </citation>
    <scope>NUCLEOTIDE SEQUENCE</scope>
    <source>
        <strain evidence="1">MIC098Bin6</strain>
    </source>
</reference>
<evidence type="ECO:0000313" key="1">
    <source>
        <dbReference type="EMBL" id="MBG0779891.1"/>
    </source>
</evidence>
<organism evidence="1 2">
    <name type="scientific">Desulfotignum balticum</name>
    <dbReference type="NCBI Taxonomy" id="115781"/>
    <lineage>
        <taxon>Bacteria</taxon>
        <taxon>Pseudomonadati</taxon>
        <taxon>Thermodesulfobacteriota</taxon>
        <taxon>Desulfobacteria</taxon>
        <taxon>Desulfobacterales</taxon>
        <taxon>Desulfobacteraceae</taxon>
        <taxon>Desulfotignum</taxon>
    </lineage>
</organism>
<evidence type="ECO:0000313" key="2">
    <source>
        <dbReference type="Proteomes" id="UP000706172"/>
    </source>
</evidence>
<dbReference type="InterPro" id="IPR005358">
    <property type="entry name" value="Puta_zinc/iron-chelating_dom"/>
</dbReference>
<accession>A0A931CW98</accession>
<name>A0A931CW98_9BACT</name>
<dbReference type="Proteomes" id="UP000706172">
    <property type="component" value="Unassembled WGS sequence"/>
</dbReference>
<sequence length="242" mass="26620">MQDQTPPDTDALSAYFFQIADAAQKETRNSSGTLFPMITQVTDAAARVLVSVALTCESPAPDCASGCSFCCHSRIHVTPLEAILLSAHIQACFTPDEQRHLKTRIRDNLAHTRGQSLAQRVAIKDQTPCIFLDHHACMVYDQRPFICRTWNSLDRRDCEAAFVSGNHDAEIPCLSAPNYVYTLARDVVQSVCTRMHLETGRVELVTAMDLCLALTDAADTFARGETIFKQAMFATGFTAGKA</sequence>
<dbReference type="AlphaFoldDB" id="A0A931CW98"/>